<dbReference type="AlphaFoldDB" id="J0XSS5"/>
<evidence type="ECO:0000313" key="2">
    <source>
        <dbReference type="Proteomes" id="UP000005113"/>
    </source>
</evidence>
<evidence type="ECO:0000313" key="1">
    <source>
        <dbReference type="EMBL" id="EJF51976.1"/>
    </source>
</evidence>
<dbReference type="RefSeq" id="WP_002656573.1">
    <property type="nucleotide sequence ID" value="NZ_JH719942.1"/>
</dbReference>
<dbReference type="Proteomes" id="UP000005113">
    <property type="component" value="Unassembled WGS sequence"/>
</dbReference>
<organism evidence="1 2">
    <name type="scientific">Saprospira grandis DSM 2844</name>
    <dbReference type="NCBI Taxonomy" id="694433"/>
    <lineage>
        <taxon>Bacteria</taxon>
        <taxon>Pseudomonadati</taxon>
        <taxon>Bacteroidota</taxon>
        <taxon>Saprospiria</taxon>
        <taxon>Saprospirales</taxon>
        <taxon>Saprospiraceae</taxon>
        <taxon>Saprospira</taxon>
    </lineage>
</organism>
<name>J0XSS5_9BACT</name>
<evidence type="ECO:0008006" key="3">
    <source>
        <dbReference type="Google" id="ProtNLM"/>
    </source>
</evidence>
<dbReference type="Gene3D" id="3.90.930.1">
    <property type="match status" value="1"/>
</dbReference>
<dbReference type="EMBL" id="JH719942">
    <property type="protein sequence ID" value="EJF51976.1"/>
    <property type="molecule type" value="Genomic_DNA"/>
</dbReference>
<dbReference type="HOGENOM" id="CLU_1884321_0_0_10"/>
<dbReference type="OrthoDB" id="7342920at2"/>
<accession>J0XSS5</accession>
<proteinExistence type="predicted"/>
<reference evidence="2" key="1">
    <citation type="journal article" date="2012" name="Stand. Genomic Sci.">
        <title>Permanent draft genome sequence of the gliding predator Saprospira grandis strain Sa g1 (= HR1).</title>
        <authorList>
            <person name="Mavromatis K."/>
            <person name="Chertkov O."/>
            <person name="Lapidus A."/>
            <person name="Nolan M."/>
            <person name="Lucas S."/>
            <person name="Tice H."/>
            <person name="Del Rio T.G."/>
            <person name="Cheng J.F."/>
            <person name="Han C."/>
            <person name="Tapia R."/>
            <person name="Bruce D."/>
            <person name="Goodwin L.A."/>
            <person name="Pitluck S."/>
            <person name="Huntemann M."/>
            <person name="Liolios K."/>
            <person name="Pagani I."/>
            <person name="Ivanova N."/>
            <person name="Mikhailova N."/>
            <person name="Pati A."/>
            <person name="Chen A."/>
            <person name="Palaniappan K."/>
            <person name="Land M."/>
            <person name="Brambilla E.M."/>
            <person name="Rohde M."/>
            <person name="Spring S."/>
            <person name="Goker M."/>
            <person name="Detter J.C."/>
            <person name="Bristow J."/>
            <person name="Eisen J.A."/>
            <person name="Markowitz V."/>
            <person name="Hugenholtz P."/>
            <person name="Kyrpides N.C."/>
            <person name="Klenk H.P."/>
            <person name="Woyke T."/>
        </authorList>
    </citation>
    <scope>NUCLEOTIDE SEQUENCE [LARGE SCALE GENOMIC DNA]</scope>
    <source>
        <strain evidence="2">DSM 2844</strain>
    </source>
</reference>
<gene>
    <name evidence="1" type="ORF">SapgrDRAFT_0223</name>
</gene>
<protein>
    <recommendedName>
        <fullName evidence="3">MORN repeat protein</fullName>
    </recommendedName>
</protein>
<sequence length="135" mass="15933">MKFIGIIIITCISFYEIKAQEPIVEYIRVKNFVRYFYIGTQQIKAEGKINTTLQKVGKWKYFYKNGDLRGVSFFDKDGDKKGVWVYYKLNGDVEKKIKIRKGGGIVIEDSNKRKISLEEVEEPILFKWMDVHSYE</sequence>